<organism evidence="2">
    <name type="scientific">bioreactor metagenome</name>
    <dbReference type="NCBI Taxonomy" id="1076179"/>
    <lineage>
        <taxon>unclassified sequences</taxon>
        <taxon>metagenomes</taxon>
        <taxon>ecological metagenomes</taxon>
    </lineage>
</organism>
<dbReference type="AlphaFoldDB" id="A0A645J4I9"/>
<feature type="transmembrane region" description="Helical" evidence="1">
    <location>
        <begin position="52"/>
        <end position="71"/>
    </location>
</feature>
<protein>
    <submittedName>
        <fullName evidence="2">Uncharacterized protein</fullName>
    </submittedName>
</protein>
<evidence type="ECO:0000256" key="1">
    <source>
        <dbReference type="SAM" id="Phobius"/>
    </source>
</evidence>
<proteinExistence type="predicted"/>
<accession>A0A645J4I9</accession>
<feature type="transmembrane region" description="Helical" evidence="1">
    <location>
        <begin position="91"/>
        <end position="110"/>
    </location>
</feature>
<name>A0A645J4I9_9ZZZZ</name>
<keyword evidence="1" id="KW-0812">Transmembrane</keyword>
<dbReference type="EMBL" id="VSSQ01129331">
    <property type="protein sequence ID" value="MPN57609.1"/>
    <property type="molecule type" value="Genomic_DNA"/>
</dbReference>
<keyword evidence="1" id="KW-1133">Transmembrane helix</keyword>
<sequence length="172" mass="19854">MSPFSSTSRSSWGMLRETAWTIRLWKKRWAASALRPISVKSTRTVRPSSRPFCLRTYPFWASLLMATVTVGKVMERSWAMSVMVRPFSGSLWMASSMCSSLMLSLSSLMFRRVSSSSLRMVWNVFTRSSLRAMLNGSITPPRIYLLVKLTNWIIRHGPLPVKRREGRQETRR</sequence>
<reference evidence="2" key="1">
    <citation type="submission" date="2019-08" db="EMBL/GenBank/DDBJ databases">
        <authorList>
            <person name="Kucharzyk K."/>
            <person name="Murdoch R.W."/>
            <person name="Higgins S."/>
            <person name="Loffler F."/>
        </authorList>
    </citation>
    <scope>NUCLEOTIDE SEQUENCE</scope>
</reference>
<gene>
    <name evidence="2" type="ORF">SDC9_205303</name>
</gene>
<evidence type="ECO:0000313" key="2">
    <source>
        <dbReference type="EMBL" id="MPN57609.1"/>
    </source>
</evidence>
<keyword evidence="1" id="KW-0472">Membrane</keyword>
<comment type="caution">
    <text evidence="2">The sequence shown here is derived from an EMBL/GenBank/DDBJ whole genome shotgun (WGS) entry which is preliminary data.</text>
</comment>